<dbReference type="EMBL" id="BJYG01000041">
    <property type="protein sequence ID" value="GEN64420.1"/>
    <property type="molecule type" value="Genomic_DNA"/>
</dbReference>
<feature type="compositionally biased region" description="Polar residues" evidence="1">
    <location>
        <begin position="166"/>
        <end position="180"/>
    </location>
</feature>
<evidence type="ECO:0008006" key="4">
    <source>
        <dbReference type="Google" id="ProtNLM"/>
    </source>
</evidence>
<organism evidence="2 3">
    <name type="scientific">Acetobacter oeni</name>
    <dbReference type="NCBI Taxonomy" id="304077"/>
    <lineage>
        <taxon>Bacteria</taxon>
        <taxon>Pseudomonadati</taxon>
        <taxon>Pseudomonadota</taxon>
        <taxon>Alphaproteobacteria</taxon>
        <taxon>Acetobacterales</taxon>
        <taxon>Acetobacteraceae</taxon>
        <taxon>Acetobacter</taxon>
    </lineage>
</organism>
<comment type="caution">
    <text evidence="2">The sequence shown here is derived from an EMBL/GenBank/DDBJ whole genome shotgun (WGS) entry which is preliminary data.</text>
</comment>
<dbReference type="RefSeq" id="WP_242012073.1">
    <property type="nucleotide sequence ID" value="NZ_BJYG01000041.1"/>
</dbReference>
<evidence type="ECO:0000313" key="2">
    <source>
        <dbReference type="EMBL" id="GEN64420.1"/>
    </source>
</evidence>
<feature type="region of interest" description="Disordered" evidence="1">
    <location>
        <begin position="143"/>
        <end position="208"/>
    </location>
</feature>
<gene>
    <name evidence="2" type="ORF">AOE01nite_26440</name>
</gene>
<keyword evidence="3" id="KW-1185">Reference proteome</keyword>
<dbReference type="InterPro" id="IPR019225">
    <property type="entry name" value="DUF2155"/>
</dbReference>
<accession>A0A511XN95</accession>
<evidence type="ECO:0000256" key="1">
    <source>
        <dbReference type="SAM" id="MobiDB-lite"/>
    </source>
</evidence>
<dbReference type="Pfam" id="PF09923">
    <property type="entry name" value="DUF2155"/>
    <property type="match status" value="1"/>
</dbReference>
<name>A0A511XN95_9PROT</name>
<protein>
    <recommendedName>
        <fullName evidence="4">DUF2155 domain-containing protein</fullName>
    </recommendedName>
</protein>
<dbReference type="Proteomes" id="UP000321746">
    <property type="component" value="Unassembled WGS sequence"/>
</dbReference>
<feature type="compositionally biased region" description="Pro residues" evidence="1">
    <location>
        <begin position="144"/>
        <end position="159"/>
    </location>
</feature>
<evidence type="ECO:0000313" key="3">
    <source>
        <dbReference type="Proteomes" id="UP000321746"/>
    </source>
</evidence>
<dbReference type="AlphaFoldDB" id="A0A511XN95"/>
<proteinExistence type="predicted"/>
<sequence>MRTATPWLLCVAVLASGITDIRMNCARGAEPLAPPAIYPADTWQGKSEVVLRVLNRLDAHVETIHVPAGGSVHYQNLNIGVARCLENAPTLRTDAAAWVDVQDTRTQGPGFRGWMLAAEPSLGIFENPLYDIRVTGCAGNDVPPALPEPVHPVVPPLPGKPKDTDGGTNPSDNGNDQTGTVAPGPLQSKPAVPPQPEPEDGNPMSAPP</sequence>
<reference evidence="2 3" key="1">
    <citation type="submission" date="2019-07" db="EMBL/GenBank/DDBJ databases">
        <title>Whole genome shotgun sequence of Acetobacter oeni NBRC 105207.</title>
        <authorList>
            <person name="Hosoyama A."/>
            <person name="Uohara A."/>
            <person name="Ohji S."/>
            <person name="Ichikawa N."/>
        </authorList>
    </citation>
    <scope>NUCLEOTIDE SEQUENCE [LARGE SCALE GENOMIC DNA]</scope>
    <source>
        <strain evidence="2 3">NBRC 105207</strain>
    </source>
</reference>